<name>F5XJP5_MICPN</name>
<dbReference type="KEGG" id="mph:MLP_29310"/>
<protein>
    <submittedName>
        <fullName evidence="3">Uncharacterized protein</fullName>
    </submittedName>
</protein>
<sequence length="201" mass="20698">MAMLLVGAGIGFVAGAQPWWRASGDGAAVAFSGSDATGGLCQALAAVTLCGVLLLLVLRAKGRQVLAALLAAAGIGMIVTGALQSAPDADAVRTRVRQVSLTDQFALSTTAWPWVYAAAGLLVLIGAVLLWLGAPGWSARVSRFDRSGTDTATDTAKAELADDPAQAWKDLDAGRDPTADPDVRTGEESVTMDTTDQSKRE</sequence>
<gene>
    <name evidence="3" type="ordered locus">MLP_29310</name>
</gene>
<dbReference type="Proteomes" id="UP000007947">
    <property type="component" value="Chromosome"/>
</dbReference>
<evidence type="ECO:0000313" key="3">
    <source>
        <dbReference type="EMBL" id="BAK35945.1"/>
    </source>
</evidence>
<keyword evidence="2" id="KW-1133">Transmembrane helix</keyword>
<feature type="compositionally biased region" description="Basic and acidic residues" evidence="1">
    <location>
        <begin position="169"/>
        <end position="187"/>
    </location>
</feature>
<feature type="transmembrane region" description="Helical" evidence="2">
    <location>
        <begin position="40"/>
        <end position="58"/>
    </location>
</feature>
<evidence type="ECO:0000313" key="4">
    <source>
        <dbReference type="Proteomes" id="UP000007947"/>
    </source>
</evidence>
<feature type="transmembrane region" description="Helical" evidence="2">
    <location>
        <begin position="65"/>
        <end position="83"/>
    </location>
</feature>
<feature type="region of interest" description="Disordered" evidence="1">
    <location>
        <begin position="153"/>
        <end position="201"/>
    </location>
</feature>
<dbReference type="AlphaFoldDB" id="F5XJP5"/>
<proteinExistence type="predicted"/>
<keyword evidence="2" id="KW-0812">Transmembrane</keyword>
<dbReference type="STRING" id="1032480.MLP_29310"/>
<evidence type="ECO:0000256" key="2">
    <source>
        <dbReference type="SAM" id="Phobius"/>
    </source>
</evidence>
<reference evidence="3 4" key="1">
    <citation type="submission" date="2011-05" db="EMBL/GenBank/DDBJ databases">
        <title>Whole genome sequence of Microlunatus phosphovorus NM-1.</title>
        <authorList>
            <person name="Hosoyama A."/>
            <person name="Sasaki K."/>
            <person name="Harada T."/>
            <person name="Igarashi R."/>
            <person name="Kawakoshi A."/>
            <person name="Sasagawa M."/>
            <person name="Fukada J."/>
            <person name="Nakamura S."/>
            <person name="Katano Y."/>
            <person name="Hanada S."/>
            <person name="Kamagata Y."/>
            <person name="Nakamura N."/>
            <person name="Yamazaki S."/>
            <person name="Fujita N."/>
        </authorList>
    </citation>
    <scope>NUCLEOTIDE SEQUENCE [LARGE SCALE GENOMIC DNA]</scope>
    <source>
        <strain evidence="4">ATCC 700054 / DSM 10555 / JCM 9379 / NBRC 101784 / NCIMB 13414 / VKM Ac-1990 / NM-1</strain>
    </source>
</reference>
<feature type="transmembrane region" description="Helical" evidence="2">
    <location>
        <begin position="114"/>
        <end position="134"/>
    </location>
</feature>
<dbReference type="InterPro" id="IPR019051">
    <property type="entry name" value="Trp_biosyn_TM_oprn/chp"/>
</dbReference>
<dbReference type="Pfam" id="PF09534">
    <property type="entry name" value="Trp_oprn_chp"/>
    <property type="match status" value="1"/>
</dbReference>
<keyword evidence="2" id="KW-0472">Membrane</keyword>
<dbReference type="eggNOG" id="ENOG5033A40">
    <property type="taxonomic scope" value="Bacteria"/>
</dbReference>
<dbReference type="EMBL" id="AP012204">
    <property type="protein sequence ID" value="BAK35945.1"/>
    <property type="molecule type" value="Genomic_DNA"/>
</dbReference>
<evidence type="ECO:0000256" key="1">
    <source>
        <dbReference type="SAM" id="MobiDB-lite"/>
    </source>
</evidence>
<accession>F5XJP5</accession>
<keyword evidence="4" id="KW-1185">Reference proteome</keyword>
<dbReference type="HOGENOM" id="CLU_084749_2_1_11"/>
<organism evidence="3 4">
    <name type="scientific">Microlunatus phosphovorus (strain ATCC 700054 / DSM 10555 / JCM 9379 / NBRC 101784 / NCIMB 13414 / VKM Ac-1990 / NM-1)</name>
    <dbReference type="NCBI Taxonomy" id="1032480"/>
    <lineage>
        <taxon>Bacteria</taxon>
        <taxon>Bacillati</taxon>
        <taxon>Actinomycetota</taxon>
        <taxon>Actinomycetes</taxon>
        <taxon>Propionibacteriales</taxon>
        <taxon>Propionibacteriaceae</taxon>
        <taxon>Microlunatus</taxon>
    </lineage>
</organism>